<evidence type="ECO:0000256" key="1">
    <source>
        <dbReference type="SAM" id="MobiDB-lite"/>
    </source>
</evidence>
<protein>
    <submittedName>
        <fullName evidence="2">Uncharacterized protein</fullName>
    </submittedName>
</protein>
<comment type="caution">
    <text evidence="2">The sequence shown here is derived from an EMBL/GenBank/DDBJ whole genome shotgun (WGS) entry which is preliminary data.</text>
</comment>
<accession>A0A8H4INA6</accession>
<proteinExistence type="predicted"/>
<feature type="compositionally biased region" description="Low complexity" evidence="1">
    <location>
        <begin position="360"/>
        <end position="369"/>
    </location>
</feature>
<evidence type="ECO:0000313" key="2">
    <source>
        <dbReference type="EMBL" id="KAF4304290.1"/>
    </source>
</evidence>
<evidence type="ECO:0000313" key="3">
    <source>
        <dbReference type="Proteomes" id="UP000572817"/>
    </source>
</evidence>
<dbReference type="OrthoDB" id="5401960at2759"/>
<organism evidence="2 3">
    <name type="scientific">Botryosphaeria dothidea</name>
    <dbReference type="NCBI Taxonomy" id="55169"/>
    <lineage>
        <taxon>Eukaryota</taxon>
        <taxon>Fungi</taxon>
        <taxon>Dikarya</taxon>
        <taxon>Ascomycota</taxon>
        <taxon>Pezizomycotina</taxon>
        <taxon>Dothideomycetes</taxon>
        <taxon>Dothideomycetes incertae sedis</taxon>
        <taxon>Botryosphaeriales</taxon>
        <taxon>Botryosphaeriaceae</taxon>
        <taxon>Botryosphaeria</taxon>
    </lineage>
</organism>
<sequence length="564" mass="61567">MLDDVAMPAAPMAAIPTMAADQSRISNEATNNNPDDIFSHQQGLLDHQQQPPISHLTDQEIRAMLTANSATPPPFETVNPSALNSPAPLSDFSSAEQTTTNTPSPCPFQPNNFPLFADQHTSLPCSPTVGMPQQHQPYTIIGPDSSPALSTLSEPPHGFLASLPTVDGVNGVPFPQYQDPQHPPQDNNHIRHPALVRAHSQPPEDVGLPAHPHPHHRLHRQVLGQNHHFQQQHQYASIPTTAPGPHSPFRPQPHTHHMHRAASSSSSPPPAPAPVVTFQRSSGHYLGAPEIPRHHFPEAAAPPPHHHTAPAPAAHPSPQAYHPHASGPIAHQRNRSAGRQEQGGGDWRAGNRQHPYGVVQQQQQQQQMRRGGGAPRGARAAGPTSAPSPMLVARQRRTEEPVGGAAEEVQGGDAGGLLRFATRDEASTLVLGVQGYVDRLRRECDGMSEFVRSGYEEERGRGGAGMELERRRLEKRNVNSGVTELDEILEPLPRSVQLESGLEDIPWDVPPNGRDIRNLEQASMTTLLEVYNIPFQPDMFLGQKKELYLRFIGANRALMHQVLD</sequence>
<dbReference type="EMBL" id="WWBZ02000051">
    <property type="protein sequence ID" value="KAF4304290.1"/>
    <property type="molecule type" value="Genomic_DNA"/>
</dbReference>
<keyword evidence="3" id="KW-1185">Reference proteome</keyword>
<gene>
    <name evidence="2" type="ORF">GTA08_BOTSDO08013</name>
</gene>
<reference evidence="2" key="1">
    <citation type="submission" date="2020-04" db="EMBL/GenBank/DDBJ databases">
        <title>Genome Assembly and Annotation of Botryosphaeria dothidea sdau 11-99, a Latent Pathogen of Apple Fruit Ring Rot in China.</title>
        <authorList>
            <person name="Yu C."/>
            <person name="Diao Y."/>
            <person name="Lu Q."/>
            <person name="Zhao J."/>
            <person name="Cui S."/>
            <person name="Peng C."/>
            <person name="He B."/>
            <person name="Liu H."/>
        </authorList>
    </citation>
    <scope>NUCLEOTIDE SEQUENCE [LARGE SCALE GENOMIC DNA]</scope>
    <source>
        <strain evidence="2">Sdau11-99</strain>
    </source>
</reference>
<feature type="compositionally biased region" description="Polar residues" evidence="1">
    <location>
        <begin position="91"/>
        <end position="103"/>
    </location>
</feature>
<name>A0A8H4INA6_9PEZI</name>
<feature type="region of interest" description="Disordered" evidence="1">
    <location>
        <begin position="238"/>
        <end position="388"/>
    </location>
</feature>
<feature type="compositionally biased region" description="Low complexity" evidence="1">
    <location>
        <begin position="309"/>
        <end position="325"/>
    </location>
</feature>
<feature type="region of interest" description="Disordered" evidence="1">
    <location>
        <begin position="69"/>
        <end position="107"/>
    </location>
</feature>
<dbReference type="Proteomes" id="UP000572817">
    <property type="component" value="Unassembled WGS sequence"/>
</dbReference>
<dbReference type="AlphaFoldDB" id="A0A8H4INA6"/>